<feature type="signal peptide" evidence="2">
    <location>
        <begin position="1"/>
        <end position="17"/>
    </location>
</feature>
<dbReference type="Proteomes" id="UP000297245">
    <property type="component" value="Unassembled WGS sequence"/>
</dbReference>
<feature type="chain" id="PRO_5020726621" evidence="2">
    <location>
        <begin position="18"/>
        <end position="523"/>
    </location>
</feature>
<dbReference type="AlphaFoldDB" id="A0A4S8MRR4"/>
<keyword evidence="2" id="KW-0732">Signal</keyword>
<evidence type="ECO:0000256" key="1">
    <source>
        <dbReference type="SAM" id="MobiDB-lite"/>
    </source>
</evidence>
<dbReference type="Pfam" id="PF11327">
    <property type="entry name" value="Egh16-like"/>
    <property type="match status" value="1"/>
</dbReference>
<reference evidence="3 4" key="1">
    <citation type="journal article" date="2019" name="Nat. Ecol. Evol.">
        <title>Megaphylogeny resolves global patterns of mushroom evolution.</title>
        <authorList>
            <person name="Varga T."/>
            <person name="Krizsan K."/>
            <person name="Foldi C."/>
            <person name="Dima B."/>
            <person name="Sanchez-Garcia M."/>
            <person name="Sanchez-Ramirez S."/>
            <person name="Szollosi G.J."/>
            <person name="Szarkandi J.G."/>
            <person name="Papp V."/>
            <person name="Albert L."/>
            <person name="Andreopoulos W."/>
            <person name="Angelini C."/>
            <person name="Antonin V."/>
            <person name="Barry K.W."/>
            <person name="Bougher N.L."/>
            <person name="Buchanan P."/>
            <person name="Buyck B."/>
            <person name="Bense V."/>
            <person name="Catcheside P."/>
            <person name="Chovatia M."/>
            <person name="Cooper J."/>
            <person name="Damon W."/>
            <person name="Desjardin D."/>
            <person name="Finy P."/>
            <person name="Geml J."/>
            <person name="Haridas S."/>
            <person name="Hughes K."/>
            <person name="Justo A."/>
            <person name="Karasinski D."/>
            <person name="Kautmanova I."/>
            <person name="Kiss B."/>
            <person name="Kocsube S."/>
            <person name="Kotiranta H."/>
            <person name="LaButti K.M."/>
            <person name="Lechner B.E."/>
            <person name="Liimatainen K."/>
            <person name="Lipzen A."/>
            <person name="Lukacs Z."/>
            <person name="Mihaltcheva S."/>
            <person name="Morgado L.N."/>
            <person name="Niskanen T."/>
            <person name="Noordeloos M.E."/>
            <person name="Ohm R.A."/>
            <person name="Ortiz-Santana B."/>
            <person name="Ovrebo C."/>
            <person name="Racz N."/>
            <person name="Riley R."/>
            <person name="Savchenko A."/>
            <person name="Shiryaev A."/>
            <person name="Soop K."/>
            <person name="Spirin V."/>
            <person name="Szebenyi C."/>
            <person name="Tomsovsky M."/>
            <person name="Tulloss R.E."/>
            <person name="Uehling J."/>
            <person name="Grigoriev I.V."/>
            <person name="Vagvolgyi C."/>
            <person name="Papp T."/>
            <person name="Martin F.M."/>
            <person name="Miettinen O."/>
            <person name="Hibbett D.S."/>
            <person name="Nagy L.G."/>
        </authorList>
    </citation>
    <scope>NUCLEOTIDE SEQUENCE [LARGE SCALE GENOMIC DNA]</scope>
    <source>
        <strain evidence="3 4">CBS 962.96</strain>
    </source>
</reference>
<name>A0A4S8MRR4_DENBC</name>
<sequence length="523" mass="51886">MLKSAVVLACLWTSVYGHGLISAVVGDNGVTTMGFGVTTTVPRDGTSEQPFQLDTPVMKNLVDDPCGATLQGGSISIPDSLALAVQQGGGNLPSLSANGSITMTIHQVNADGGGPFTAQVNTDGTGQTWVDAVVTQQVPGANGILRGGPIDSQFTAQVPAGTVCTGGDTGDVCLIRINNGGAGLEDSLANGAGPFGGCAAVVNNAATNTGAANTGAANTGAANTGAANTGAANTGAANTGAANTGTANTGADTNTDTNTGNGNGRGGRGRNRNNQRTISRRSEELELRELIAKRHELDGQIEAKRQELTARQFLTVDLIDELKTATGSAIDIPIDAFAGQIDDSADGGNSTTARNAILTLQQAVDLKKAVQGAIAGALAVMSSAQDVSVDAAGFSVANKLTADQIAQANNKAAAALADGSTTSVNLGNAGVGEPNTAVVDSLLGGAFAITSTLTDIGAAIPTGTVAAGAGAGAAVTAAGQAAATATAATGNGNGRGRGRFGNNRNNKREFRSRLARFIQDDLE</sequence>
<protein>
    <submittedName>
        <fullName evidence="3">Uncharacterized protein</fullName>
    </submittedName>
</protein>
<feature type="region of interest" description="Disordered" evidence="1">
    <location>
        <begin position="243"/>
        <end position="281"/>
    </location>
</feature>
<dbReference type="EMBL" id="ML179048">
    <property type="protein sequence ID" value="THV05531.1"/>
    <property type="molecule type" value="Genomic_DNA"/>
</dbReference>
<evidence type="ECO:0000256" key="2">
    <source>
        <dbReference type="SAM" id="SignalP"/>
    </source>
</evidence>
<dbReference type="OrthoDB" id="3241054at2759"/>
<dbReference type="InterPro" id="IPR002989">
    <property type="entry name" value="Mycobac_pentapep"/>
</dbReference>
<accession>A0A4S8MRR4</accession>
<organism evidence="3 4">
    <name type="scientific">Dendrothele bispora (strain CBS 962.96)</name>
    <dbReference type="NCBI Taxonomy" id="1314807"/>
    <lineage>
        <taxon>Eukaryota</taxon>
        <taxon>Fungi</taxon>
        <taxon>Dikarya</taxon>
        <taxon>Basidiomycota</taxon>
        <taxon>Agaricomycotina</taxon>
        <taxon>Agaricomycetes</taxon>
        <taxon>Agaricomycetidae</taxon>
        <taxon>Agaricales</taxon>
        <taxon>Agaricales incertae sedis</taxon>
        <taxon>Dendrothele</taxon>
    </lineage>
</organism>
<dbReference type="Pfam" id="PF01469">
    <property type="entry name" value="Pentapeptide_2"/>
    <property type="match status" value="1"/>
</dbReference>
<evidence type="ECO:0000313" key="4">
    <source>
        <dbReference type="Proteomes" id="UP000297245"/>
    </source>
</evidence>
<dbReference type="InterPro" id="IPR021476">
    <property type="entry name" value="Egh16-like"/>
</dbReference>
<keyword evidence="4" id="KW-1185">Reference proteome</keyword>
<proteinExistence type="predicted"/>
<gene>
    <name evidence="3" type="ORF">K435DRAFT_790058</name>
</gene>
<evidence type="ECO:0000313" key="3">
    <source>
        <dbReference type="EMBL" id="THV05531.1"/>
    </source>
</evidence>
<dbReference type="PANTHER" id="PTHR34618">
    <property type="entry name" value="SURFACE PROTEIN MAS1, PUTATIVE-RELATED"/>
    <property type="match status" value="1"/>
</dbReference>
<dbReference type="PANTHER" id="PTHR34618:SF4">
    <property type="entry name" value="CAS1"/>
    <property type="match status" value="1"/>
</dbReference>
<feature type="compositionally biased region" description="Low complexity" evidence="1">
    <location>
        <begin position="243"/>
        <end position="260"/>
    </location>
</feature>